<evidence type="ECO:0000256" key="4">
    <source>
        <dbReference type="ARBA" id="ARBA00022679"/>
    </source>
</evidence>
<protein>
    <submittedName>
        <fullName evidence="8">PTS system, glucose-specific IIABC component</fullName>
        <ecNumber evidence="8">2.7.1.69</ecNumber>
    </submittedName>
</protein>
<comment type="subcellular location">
    <subcellularLocation>
        <location evidence="1">Cytoplasm</location>
    </subcellularLocation>
</comment>
<dbReference type="NCBIfam" id="TIGR00830">
    <property type="entry name" value="PTBA"/>
    <property type="match status" value="1"/>
</dbReference>
<accession>A0A086ZU70</accession>
<dbReference type="GO" id="GO:0016301">
    <property type="term" value="F:kinase activity"/>
    <property type="evidence" value="ECO:0007669"/>
    <property type="project" value="UniProtKB-KW"/>
</dbReference>
<evidence type="ECO:0000313" key="8">
    <source>
        <dbReference type="EMBL" id="KFI50070.1"/>
    </source>
</evidence>
<dbReference type="Gene3D" id="2.70.70.10">
    <property type="entry name" value="Glucose Permease (Domain IIA)"/>
    <property type="match status" value="1"/>
</dbReference>
<dbReference type="OrthoDB" id="9797715at2"/>
<gene>
    <name evidence="8" type="ORF">BCAL_2255</name>
</gene>
<dbReference type="PANTHER" id="PTHR45008:SF1">
    <property type="entry name" value="PTS SYSTEM GLUCOSE-SPECIFIC EIIA COMPONENT"/>
    <property type="match status" value="1"/>
</dbReference>
<feature type="domain" description="PTS EIIA type-1" evidence="7">
    <location>
        <begin position="41"/>
        <end position="145"/>
    </location>
</feature>
<dbReference type="FunFam" id="2.70.70.10:FF:000001">
    <property type="entry name" value="PTS system glucose-specific IIA component"/>
    <property type="match status" value="1"/>
</dbReference>
<keyword evidence="2" id="KW-0813">Transport</keyword>
<dbReference type="AlphaFoldDB" id="A0A086ZU70"/>
<dbReference type="SUPFAM" id="SSF51261">
    <property type="entry name" value="Duplicated hybrid motif"/>
    <property type="match status" value="1"/>
</dbReference>
<dbReference type="EMBL" id="JGYS01000031">
    <property type="protein sequence ID" value="KFI50070.1"/>
    <property type="molecule type" value="Genomic_DNA"/>
</dbReference>
<dbReference type="InterPro" id="IPR001127">
    <property type="entry name" value="PTS_EIIA_1_perm"/>
</dbReference>
<dbReference type="GO" id="GO:0005737">
    <property type="term" value="C:cytoplasm"/>
    <property type="evidence" value="ECO:0007669"/>
    <property type="project" value="UniProtKB-SubCell"/>
</dbReference>
<evidence type="ECO:0000259" key="7">
    <source>
        <dbReference type="PROSITE" id="PS51093"/>
    </source>
</evidence>
<dbReference type="PANTHER" id="PTHR45008">
    <property type="entry name" value="PTS SYSTEM GLUCOSE-SPECIFIC EIIA COMPONENT"/>
    <property type="match status" value="1"/>
</dbReference>
<dbReference type="Proteomes" id="UP000029072">
    <property type="component" value="Unassembled WGS sequence"/>
</dbReference>
<evidence type="ECO:0000256" key="2">
    <source>
        <dbReference type="ARBA" id="ARBA00022448"/>
    </source>
</evidence>
<evidence type="ECO:0000313" key="9">
    <source>
        <dbReference type="Proteomes" id="UP000029072"/>
    </source>
</evidence>
<proteinExistence type="predicted"/>
<dbReference type="RefSeq" id="WP_052119133.1">
    <property type="nucleotide sequence ID" value="NZ_JDUV01000008.1"/>
</dbReference>
<name>A0A086ZU70_9BIFI</name>
<dbReference type="GO" id="GO:0009401">
    <property type="term" value="P:phosphoenolpyruvate-dependent sugar phosphotransferase system"/>
    <property type="evidence" value="ECO:0007669"/>
    <property type="project" value="UniProtKB-KW"/>
</dbReference>
<keyword evidence="5" id="KW-0598">Phosphotransferase system</keyword>
<dbReference type="InterPro" id="IPR050890">
    <property type="entry name" value="PTS_EIIA_component"/>
</dbReference>
<dbReference type="STRING" id="1437609.BCAL_2255"/>
<dbReference type="PROSITE" id="PS51093">
    <property type="entry name" value="PTS_EIIA_TYPE_1"/>
    <property type="match status" value="1"/>
</dbReference>
<keyword evidence="4 8" id="KW-0808">Transferase</keyword>
<keyword evidence="3" id="KW-0762">Sugar transport</keyword>
<comment type="caution">
    <text evidence="8">The sequence shown here is derived from an EMBL/GenBank/DDBJ whole genome shotgun (WGS) entry which is preliminary data.</text>
</comment>
<reference evidence="8 9" key="1">
    <citation type="submission" date="2014-03" db="EMBL/GenBank/DDBJ databases">
        <title>Genomics of Bifidobacteria.</title>
        <authorList>
            <person name="Ventura M."/>
            <person name="Milani C."/>
            <person name="Lugli G.A."/>
        </authorList>
    </citation>
    <scope>NUCLEOTIDE SEQUENCE [LARGE SCALE GENOMIC DNA]</scope>
    <source>
        <strain evidence="8 9">DSM 23973</strain>
    </source>
</reference>
<sequence>MGLFSGLFHKDEAESKPAESKTLAIVSPADGTYKPVEEVPDDTFAAKILGDGFAVAPTSGTIVAPVSGTVTTVANAKHAVGITTPGGVEVLVHIGVDTVQLNGEPFDMLVAAGQTITAGKPIERVDLQAVKDAGKPTDVIVVFTNPAAIASLDLDAPETVAAGQPVGSMTVK</sequence>
<evidence type="ECO:0000256" key="6">
    <source>
        <dbReference type="ARBA" id="ARBA00022777"/>
    </source>
</evidence>
<keyword evidence="6" id="KW-0418">Kinase</keyword>
<evidence type="ECO:0000256" key="3">
    <source>
        <dbReference type="ARBA" id="ARBA00022597"/>
    </source>
</evidence>
<dbReference type="eggNOG" id="COG2190">
    <property type="taxonomic scope" value="Bacteria"/>
</dbReference>
<dbReference type="InterPro" id="IPR011055">
    <property type="entry name" value="Dup_hybrid_motif"/>
</dbReference>
<evidence type="ECO:0000256" key="1">
    <source>
        <dbReference type="ARBA" id="ARBA00004496"/>
    </source>
</evidence>
<dbReference type="Pfam" id="PF00358">
    <property type="entry name" value="PTS_EIIA_1"/>
    <property type="match status" value="1"/>
</dbReference>
<dbReference type="EC" id="2.7.1.69" evidence="8"/>
<organism evidence="8 9">
    <name type="scientific">Bifidobacterium callitrichos DSM 23973</name>
    <dbReference type="NCBI Taxonomy" id="1437609"/>
    <lineage>
        <taxon>Bacteria</taxon>
        <taxon>Bacillati</taxon>
        <taxon>Actinomycetota</taxon>
        <taxon>Actinomycetes</taxon>
        <taxon>Bifidobacteriales</taxon>
        <taxon>Bifidobacteriaceae</taxon>
        <taxon>Bifidobacterium</taxon>
    </lineage>
</organism>
<dbReference type="PROSITE" id="PS00371">
    <property type="entry name" value="PTS_EIIA_TYPE_1_HIS"/>
    <property type="match status" value="1"/>
</dbReference>
<evidence type="ECO:0000256" key="5">
    <source>
        <dbReference type="ARBA" id="ARBA00022683"/>
    </source>
</evidence>